<accession>A0A1D9MIP2</accession>
<evidence type="ECO:0000313" key="2">
    <source>
        <dbReference type="EMBL" id="AOZ72164.1"/>
    </source>
</evidence>
<sequence length="255" mass="29846">MTTTLWPNWIIRHKYYCPKHYHPSVRSFLLHHYRNFRFWSGRVTSVTKPLPIKPEDPDETGQVKCLCKLHDFQITYYTGKPLRIILAALSIVAILAFLGSLQPSQTRFLNQLIDMDSPKVQVTAIFLLLFSSLVVAIAPLPLLSPLWYSRYQITFAEGVVRMDHQVTFWRSQTEFMLWDELESARLTEPRGWRKLGTIELKGITETLSLPLWEDCQIDFQHLTDAINTVAQDRKSGVPWEKALRQLETNRYQLFH</sequence>
<keyword evidence="1" id="KW-0812">Transmembrane</keyword>
<dbReference type="AlphaFoldDB" id="A0A1D9MIP2"/>
<keyword evidence="1" id="KW-1133">Transmembrane helix</keyword>
<name>A0A1D9MIP2_9ACTO</name>
<dbReference type="KEGG" id="avu:BK816_01670"/>
<evidence type="ECO:0000256" key="1">
    <source>
        <dbReference type="SAM" id="Phobius"/>
    </source>
</evidence>
<feature type="transmembrane region" description="Helical" evidence="1">
    <location>
        <begin position="122"/>
        <end position="143"/>
    </location>
</feature>
<organism evidence="2 3">
    <name type="scientific">Boudabousia tangfeifanii</name>
    <dbReference type="NCBI Taxonomy" id="1912795"/>
    <lineage>
        <taxon>Bacteria</taxon>
        <taxon>Bacillati</taxon>
        <taxon>Actinomycetota</taxon>
        <taxon>Actinomycetes</taxon>
        <taxon>Actinomycetales</taxon>
        <taxon>Actinomycetaceae</taxon>
        <taxon>Boudabousia</taxon>
    </lineage>
</organism>
<dbReference type="OrthoDB" id="9784228at2"/>
<feature type="transmembrane region" description="Helical" evidence="1">
    <location>
        <begin position="84"/>
        <end position="102"/>
    </location>
</feature>
<gene>
    <name evidence="2" type="ORF">BK816_01670</name>
</gene>
<keyword evidence="3" id="KW-1185">Reference proteome</keyword>
<proteinExistence type="predicted"/>
<keyword evidence="1" id="KW-0472">Membrane</keyword>
<evidence type="ECO:0000313" key="3">
    <source>
        <dbReference type="Proteomes" id="UP000176288"/>
    </source>
</evidence>
<protein>
    <submittedName>
        <fullName evidence="2">Uncharacterized protein</fullName>
    </submittedName>
</protein>
<dbReference type="RefSeq" id="WP_071163630.1">
    <property type="nucleotide sequence ID" value="NZ_CP017812.1"/>
</dbReference>
<dbReference type="Proteomes" id="UP000176288">
    <property type="component" value="Chromosome"/>
</dbReference>
<dbReference type="EMBL" id="CP017812">
    <property type="protein sequence ID" value="AOZ72164.1"/>
    <property type="molecule type" value="Genomic_DNA"/>
</dbReference>
<reference evidence="2 3" key="1">
    <citation type="submission" date="2016-10" db="EMBL/GenBank/DDBJ databases">
        <title>Actinomyces aegypiusis sp. nov., isolated from the Aegypius monachus in Qinghai Tibet Plateau China.</title>
        <authorList>
            <person name="Wang Y."/>
        </authorList>
    </citation>
    <scope>NUCLEOTIDE SEQUENCE [LARGE SCALE GENOMIC DNA]</scope>
    <source>
        <strain evidence="2 3">VUL4_3</strain>
    </source>
</reference>